<evidence type="ECO:0000313" key="14">
    <source>
        <dbReference type="Proteomes" id="UP000811246"/>
    </source>
</evidence>
<feature type="domain" description="K+ potassium transporter C-terminal" evidence="12">
    <location>
        <begin position="365"/>
        <end position="595"/>
    </location>
</feature>
<evidence type="ECO:0000256" key="8">
    <source>
        <dbReference type="ARBA" id="ARBA00023065"/>
    </source>
</evidence>
<gene>
    <name evidence="13" type="ORF">I3842_09G074800</name>
</gene>
<dbReference type="Pfam" id="PF22776">
    <property type="entry name" value="K_trans_C"/>
    <property type="match status" value="1"/>
</dbReference>
<comment type="caution">
    <text evidence="10">Lacks conserved residue(s) required for the propagation of feature annotation.</text>
</comment>
<dbReference type="GO" id="GO:0005886">
    <property type="term" value="C:plasma membrane"/>
    <property type="evidence" value="ECO:0007669"/>
    <property type="project" value="UniProtKB-SubCell"/>
</dbReference>
<feature type="transmembrane region" description="Helical" evidence="10">
    <location>
        <begin position="105"/>
        <end position="124"/>
    </location>
</feature>
<name>A0A922J558_CARIL</name>
<evidence type="ECO:0000256" key="10">
    <source>
        <dbReference type="RuleBase" id="RU321113"/>
    </source>
</evidence>
<evidence type="ECO:0000259" key="12">
    <source>
        <dbReference type="Pfam" id="PF22776"/>
    </source>
</evidence>
<dbReference type="PANTHER" id="PTHR30540:SF95">
    <property type="entry name" value="POTASSIUM TRANSPORTER 10"/>
    <property type="match status" value="1"/>
</dbReference>
<keyword evidence="5 10" id="KW-0812">Transmembrane</keyword>
<evidence type="ECO:0000313" key="13">
    <source>
        <dbReference type="EMBL" id="KAG6695001.1"/>
    </source>
</evidence>
<dbReference type="AlphaFoldDB" id="A0A922J558"/>
<feature type="transmembrane region" description="Helical" evidence="10">
    <location>
        <begin position="288"/>
        <end position="308"/>
    </location>
</feature>
<feature type="transmembrane region" description="Helical" evidence="10">
    <location>
        <begin position="343"/>
        <end position="361"/>
    </location>
</feature>
<sequence>MVIGDGILTPAISVLSAVGGINVGHTVISNDVVVLVAVVIIVGLFSMQHFGTDKVGWLFAPVVLVWFILIGGIGIFNIWRYDSSVLKAFSPLYIYRYFKRGGRGSWTSLGGIMLSITGTEALFADLSHFPVSSIQIAFTVIVFPCLLLSYSGQAAYLLKNPDNVVGAFYHSIPDSIYWPVFLVATGAAVVASQATISATFSLVKQALALGCFPRVKIIHTSKTFHNQIYIPDINWILMILCIAVTVGFKNQTQIGNASGTAVVIVMLVTTLLMTLIMILVWRCHWIIVLIFTGLSLVVECTYFSAVLLKVNQGGWVPLVIAAAFYIIMYVWHYGTAKRYETELHSKVSMAWILGLGPSLGLVRVPGIGLVYSELASGVPHIFSHFITNLPALHSVVVFVCVKYLPVHKVPEEERFLVKRIGPKSFHMFRCVARYGYQDHHKKDTDFEKKLFDSLFLFIRLESLMEGCSDSDVSSLLGVETAQSDNILVKSNDNSPQSNLGNTVSSSDSIVLANSSSHTNNRISEIEMDELEFLNNCRDIGVVHILGNTVVKARRDSKFYKKIAIDYIYAFLRKICRENSAIFNVPQESLLNVGQILYV</sequence>
<keyword evidence="7 10" id="KW-1133">Transmembrane helix</keyword>
<evidence type="ECO:0000256" key="1">
    <source>
        <dbReference type="ARBA" id="ARBA00004651"/>
    </source>
</evidence>
<evidence type="ECO:0000256" key="6">
    <source>
        <dbReference type="ARBA" id="ARBA00022958"/>
    </source>
</evidence>
<comment type="function">
    <text evidence="10">Potassium transporter.</text>
</comment>
<evidence type="ECO:0000256" key="5">
    <source>
        <dbReference type="ARBA" id="ARBA00022692"/>
    </source>
</evidence>
<dbReference type="PANTHER" id="PTHR30540">
    <property type="entry name" value="OSMOTIC STRESS POTASSIUM TRANSPORTER"/>
    <property type="match status" value="1"/>
</dbReference>
<comment type="similarity">
    <text evidence="2 10">Belongs to the HAK/KUP transporter (TC 2.A.72.3) family.</text>
</comment>
<keyword evidence="9 10" id="KW-0472">Membrane</keyword>
<evidence type="ECO:0000256" key="7">
    <source>
        <dbReference type="ARBA" id="ARBA00022989"/>
    </source>
</evidence>
<evidence type="ECO:0000259" key="11">
    <source>
        <dbReference type="Pfam" id="PF02705"/>
    </source>
</evidence>
<keyword evidence="8 10" id="KW-0406">Ion transport</keyword>
<dbReference type="Proteomes" id="UP000811246">
    <property type="component" value="Chromosome 9"/>
</dbReference>
<dbReference type="EMBL" id="CM031833">
    <property type="protein sequence ID" value="KAG6695001.1"/>
    <property type="molecule type" value="Genomic_DNA"/>
</dbReference>
<keyword evidence="6 10" id="KW-0630">Potassium</keyword>
<protein>
    <recommendedName>
        <fullName evidence="10">Potassium transporter</fullName>
    </recommendedName>
</protein>
<dbReference type="GO" id="GO:0015079">
    <property type="term" value="F:potassium ion transmembrane transporter activity"/>
    <property type="evidence" value="ECO:0007669"/>
    <property type="project" value="UniProtKB-UniRule"/>
</dbReference>
<keyword evidence="3" id="KW-0813">Transport</keyword>
<evidence type="ECO:0000256" key="2">
    <source>
        <dbReference type="ARBA" id="ARBA00008440"/>
    </source>
</evidence>
<dbReference type="NCBIfam" id="TIGR00794">
    <property type="entry name" value="kup"/>
    <property type="match status" value="1"/>
</dbReference>
<dbReference type="InterPro" id="IPR053952">
    <property type="entry name" value="K_trans_C"/>
</dbReference>
<evidence type="ECO:0000256" key="9">
    <source>
        <dbReference type="ARBA" id="ARBA00023136"/>
    </source>
</evidence>
<dbReference type="Pfam" id="PF02705">
    <property type="entry name" value="K_trans"/>
    <property type="match status" value="1"/>
</dbReference>
<feature type="transmembrane region" description="Helical" evidence="10">
    <location>
        <begin position="27"/>
        <end position="45"/>
    </location>
</feature>
<evidence type="ECO:0000256" key="3">
    <source>
        <dbReference type="ARBA" id="ARBA00022448"/>
    </source>
</evidence>
<feature type="transmembrane region" description="Helical" evidence="10">
    <location>
        <begin position="260"/>
        <end position="281"/>
    </location>
</feature>
<feature type="transmembrane region" description="Helical" evidence="10">
    <location>
        <begin position="136"/>
        <end position="156"/>
    </location>
</feature>
<dbReference type="InterPro" id="IPR003855">
    <property type="entry name" value="K+_transporter"/>
</dbReference>
<dbReference type="InterPro" id="IPR053951">
    <property type="entry name" value="K_trans_N"/>
</dbReference>
<feature type="transmembrane region" description="Helical" evidence="10">
    <location>
        <begin position="228"/>
        <end position="248"/>
    </location>
</feature>
<feature type="transmembrane region" description="Helical" evidence="10">
    <location>
        <begin position="381"/>
        <end position="404"/>
    </location>
</feature>
<comment type="caution">
    <text evidence="13">The sequence shown here is derived from an EMBL/GenBank/DDBJ whole genome shotgun (WGS) entry which is preliminary data.</text>
</comment>
<feature type="domain" description="K+ potassium transporter integral membrane" evidence="11">
    <location>
        <begin position="1"/>
        <end position="352"/>
    </location>
</feature>
<accession>A0A922J558</accession>
<feature type="transmembrane region" description="Helical" evidence="10">
    <location>
        <begin position="314"/>
        <end position="331"/>
    </location>
</feature>
<organism evidence="13 14">
    <name type="scientific">Carya illinoinensis</name>
    <name type="common">Pecan</name>
    <dbReference type="NCBI Taxonomy" id="32201"/>
    <lineage>
        <taxon>Eukaryota</taxon>
        <taxon>Viridiplantae</taxon>
        <taxon>Streptophyta</taxon>
        <taxon>Embryophyta</taxon>
        <taxon>Tracheophyta</taxon>
        <taxon>Spermatophyta</taxon>
        <taxon>Magnoliopsida</taxon>
        <taxon>eudicotyledons</taxon>
        <taxon>Gunneridae</taxon>
        <taxon>Pentapetalae</taxon>
        <taxon>rosids</taxon>
        <taxon>fabids</taxon>
        <taxon>Fagales</taxon>
        <taxon>Juglandaceae</taxon>
        <taxon>Carya</taxon>
    </lineage>
</organism>
<feature type="transmembrane region" description="Helical" evidence="10">
    <location>
        <begin position="176"/>
        <end position="207"/>
    </location>
</feature>
<comment type="subcellular location">
    <subcellularLocation>
        <location evidence="1">Cell membrane</location>
        <topology evidence="1">Multi-pass membrane protein</topology>
    </subcellularLocation>
    <subcellularLocation>
        <location evidence="10">Membrane</location>
        <topology evidence="10">Multi-pass membrane protein</topology>
    </subcellularLocation>
</comment>
<proteinExistence type="inferred from homology"/>
<keyword evidence="4 10" id="KW-0633">Potassium transport</keyword>
<reference evidence="13" key="1">
    <citation type="submission" date="2021-01" db="EMBL/GenBank/DDBJ databases">
        <authorList>
            <person name="Lovell J.T."/>
            <person name="Bentley N."/>
            <person name="Bhattarai G."/>
            <person name="Jenkins J.W."/>
            <person name="Sreedasyam A."/>
            <person name="Alarcon Y."/>
            <person name="Bock C."/>
            <person name="Boston L."/>
            <person name="Carlson J."/>
            <person name="Cervantes K."/>
            <person name="Clermont K."/>
            <person name="Krom N."/>
            <person name="Kubenka K."/>
            <person name="Mamidi S."/>
            <person name="Mattison C."/>
            <person name="Monteros M."/>
            <person name="Pisani C."/>
            <person name="Plott C."/>
            <person name="Rajasekar S."/>
            <person name="Rhein H.S."/>
            <person name="Rohla C."/>
            <person name="Song M."/>
            <person name="Hilaire R.S."/>
            <person name="Shu S."/>
            <person name="Wells L."/>
            <person name="Wang X."/>
            <person name="Webber J."/>
            <person name="Heerema R.J."/>
            <person name="Klein P."/>
            <person name="Conner P."/>
            <person name="Grauke L."/>
            <person name="Grimwood J."/>
            <person name="Schmutz J."/>
            <person name="Randall J.J."/>
        </authorList>
    </citation>
    <scope>NUCLEOTIDE SEQUENCE</scope>
    <source>
        <tissue evidence="13">Leaf</tissue>
    </source>
</reference>
<feature type="transmembrane region" description="Helical" evidence="10">
    <location>
        <begin position="57"/>
        <end position="79"/>
    </location>
</feature>
<evidence type="ECO:0000256" key="4">
    <source>
        <dbReference type="ARBA" id="ARBA00022538"/>
    </source>
</evidence>